<protein>
    <submittedName>
        <fullName evidence="1">Uncharacterized protein</fullName>
    </submittedName>
</protein>
<dbReference type="Proteomes" id="UP001417504">
    <property type="component" value="Unassembled WGS sequence"/>
</dbReference>
<comment type="caution">
    <text evidence="1">The sequence shown here is derived from an EMBL/GenBank/DDBJ whole genome shotgun (WGS) entry which is preliminary data.</text>
</comment>
<dbReference type="AlphaFoldDB" id="A0AAP0IJ65"/>
<reference evidence="1 2" key="1">
    <citation type="submission" date="2024-01" db="EMBL/GenBank/DDBJ databases">
        <title>Genome assemblies of Stephania.</title>
        <authorList>
            <person name="Yang L."/>
        </authorList>
    </citation>
    <scope>NUCLEOTIDE SEQUENCE [LARGE SCALE GENOMIC DNA]</scope>
    <source>
        <strain evidence="1">QJT</strain>
        <tissue evidence="1">Leaf</tissue>
    </source>
</reference>
<evidence type="ECO:0000313" key="1">
    <source>
        <dbReference type="EMBL" id="KAK9116524.1"/>
    </source>
</evidence>
<dbReference type="EMBL" id="JBBNAE010000006">
    <property type="protein sequence ID" value="KAK9116524.1"/>
    <property type="molecule type" value="Genomic_DNA"/>
</dbReference>
<sequence>MAAMARDGPEETPVVTKIEFLPHILGMCVLGVSGSIRYLRPVSLLCQAVLVP</sequence>
<gene>
    <name evidence="1" type="ORF">Sjap_015471</name>
</gene>
<organism evidence="1 2">
    <name type="scientific">Stephania japonica</name>
    <dbReference type="NCBI Taxonomy" id="461633"/>
    <lineage>
        <taxon>Eukaryota</taxon>
        <taxon>Viridiplantae</taxon>
        <taxon>Streptophyta</taxon>
        <taxon>Embryophyta</taxon>
        <taxon>Tracheophyta</taxon>
        <taxon>Spermatophyta</taxon>
        <taxon>Magnoliopsida</taxon>
        <taxon>Ranunculales</taxon>
        <taxon>Menispermaceae</taxon>
        <taxon>Menispermoideae</taxon>
        <taxon>Cissampelideae</taxon>
        <taxon>Stephania</taxon>
    </lineage>
</organism>
<proteinExistence type="predicted"/>
<accession>A0AAP0IJ65</accession>
<name>A0AAP0IJ65_9MAGN</name>
<evidence type="ECO:0000313" key="2">
    <source>
        <dbReference type="Proteomes" id="UP001417504"/>
    </source>
</evidence>
<keyword evidence="2" id="KW-1185">Reference proteome</keyword>